<gene>
    <name evidence="1" type="ORF">IPO85_10650</name>
</gene>
<name>A0A9D7XHM3_9BACT</name>
<evidence type="ECO:0000313" key="2">
    <source>
        <dbReference type="Proteomes" id="UP000808349"/>
    </source>
</evidence>
<reference evidence="1 2" key="1">
    <citation type="submission" date="2020-10" db="EMBL/GenBank/DDBJ databases">
        <title>Connecting structure to function with the recovery of over 1000 high-quality activated sludge metagenome-assembled genomes encoding full-length rRNA genes using long-read sequencing.</title>
        <authorList>
            <person name="Singleton C.M."/>
            <person name="Petriglieri F."/>
            <person name="Kristensen J.M."/>
            <person name="Kirkegaard R.H."/>
            <person name="Michaelsen T.Y."/>
            <person name="Andersen M.H."/>
            <person name="Karst S.M."/>
            <person name="Dueholm M.S."/>
            <person name="Nielsen P.H."/>
            <person name="Albertsen M."/>
        </authorList>
    </citation>
    <scope>NUCLEOTIDE SEQUENCE [LARGE SCALE GENOMIC DNA]</scope>
    <source>
        <strain evidence="1">Ribe_18-Q3-R11-54_BAT3C.373</strain>
    </source>
</reference>
<dbReference type="EMBL" id="JADKFW010000005">
    <property type="protein sequence ID" value="MBK9717957.1"/>
    <property type="molecule type" value="Genomic_DNA"/>
</dbReference>
<accession>A0A9D7XHM3</accession>
<evidence type="ECO:0000313" key="1">
    <source>
        <dbReference type="EMBL" id="MBK9717957.1"/>
    </source>
</evidence>
<dbReference type="Proteomes" id="UP000808349">
    <property type="component" value="Unassembled WGS sequence"/>
</dbReference>
<organism evidence="1 2">
    <name type="scientific">Candidatus Defluviibacterium haderslevense</name>
    <dbReference type="NCBI Taxonomy" id="2981993"/>
    <lineage>
        <taxon>Bacteria</taxon>
        <taxon>Pseudomonadati</taxon>
        <taxon>Bacteroidota</taxon>
        <taxon>Saprospiria</taxon>
        <taxon>Saprospirales</taxon>
        <taxon>Saprospiraceae</taxon>
        <taxon>Candidatus Defluviibacterium</taxon>
    </lineage>
</organism>
<protein>
    <submittedName>
        <fullName evidence="1">Uncharacterized protein</fullName>
    </submittedName>
</protein>
<comment type="caution">
    <text evidence="1">The sequence shown here is derived from an EMBL/GenBank/DDBJ whole genome shotgun (WGS) entry which is preliminary data.</text>
</comment>
<dbReference type="AlphaFoldDB" id="A0A9D7XHM3"/>
<proteinExistence type="predicted"/>
<sequence>MRIDKKASQLTTNCSQPKMQSADGQFYLTDVADHIRTFRMTSNCND</sequence>